<keyword evidence="2" id="KW-1185">Reference proteome</keyword>
<feature type="non-terminal residue" evidence="3">
    <location>
        <position position="236"/>
    </location>
</feature>
<organism evidence="2 3">
    <name type="scientific">Aplysia californica</name>
    <name type="common">California sea hare</name>
    <dbReference type="NCBI Taxonomy" id="6500"/>
    <lineage>
        <taxon>Eukaryota</taxon>
        <taxon>Metazoa</taxon>
        <taxon>Spiralia</taxon>
        <taxon>Lophotrochozoa</taxon>
        <taxon>Mollusca</taxon>
        <taxon>Gastropoda</taxon>
        <taxon>Heterobranchia</taxon>
        <taxon>Euthyneura</taxon>
        <taxon>Tectipleura</taxon>
        <taxon>Aplysiida</taxon>
        <taxon>Aplysioidea</taxon>
        <taxon>Aplysiidae</taxon>
        <taxon>Aplysia</taxon>
    </lineage>
</organism>
<reference evidence="3" key="1">
    <citation type="submission" date="2025-08" db="UniProtKB">
        <authorList>
            <consortium name="RefSeq"/>
        </authorList>
    </citation>
    <scope>IDENTIFICATION</scope>
</reference>
<dbReference type="Pfam" id="PF12473">
    <property type="entry name" value="DUF3694"/>
    <property type="match status" value="1"/>
</dbReference>
<name>A0ABM1AC85_APLCA</name>
<feature type="domain" description="Kinesin-like" evidence="1">
    <location>
        <begin position="182"/>
        <end position="235"/>
    </location>
</feature>
<proteinExistence type="predicted"/>
<evidence type="ECO:0000313" key="2">
    <source>
        <dbReference type="Proteomes" id="UP000694888"/>
    </source>
</evidence>
<accession>A0ABM1AC85</accession>
<dbReference type="GeneID" id="106013523"/>
<dbReference type="Proteomes" id="UP000694888">
    <property type="component" value="Unplaced"/>
</dbReference>
<gene>
    <name evidence="3" type="primary">LOC106013523</name>
</gene>
<sequence length="236" mass="26387">MITQPPIFPSPLHQGHSRRVLVRVRPVANSGTLPLICESISSLAIGCVCVRSRLQKGLDSYQEEDLTVLRDHWSKALARRKKYLDEQIQKLINKQDKSEADSERERALIEQWVCLTEERNAVLVPSPGSNIPGAPADWTPPPNLEEHTPVLFLDLNADDMSAPNAKEGLQAVGINSILPKEHSTDYVPLPIIKSYSEKDNVCAFASWDSSLHDSVHLNRVTPANERVYMILKAVVR</sequence>
<dbReference type="InterPro" id="IPR022164">
    <property type="entry name" value="Kinesin-like"/>
</dbReference>
<evidence type="ECO:0000313" key="3">
    <source>
        <dbReference type="RefSeq" id="XP_012944938.1"/>
    </source>
</evidence>
<dbReference type="RefSeq" id="XP_012944938.1">
    <property type="nucleotide sequence ID" value="XM_013089484.2"/>
</dbReference>
<protein>
    <submittedName>
        <fullName evidence="3">Kinesin-like protein KIF13A</fullName>
    </submittedName>
</protein>
<evidence type="ECO:0000259" key="1">
    <source>
        <dbReference type="Pfam" id="PF12473"/>
    </source>
</evidence>